<dbReference type="GO" id="GO:0047487">
    <property type="term" value="F:oligogalacturonide lyase activity"/>
    <property type="evidence" value="ECO:0007669"/>
    <property type="project" value="UniProtKB-EC"/>
</dbReference>
<organism evidence="2 3">
    <name type="scientific">Paenibacillus konkukensis</name>
    <dbReference type="NCBI Taxonomy" id="2020716"/>
    <lineage>
        <taxon>Bacteria</taxon>
        <taxon>Bacillati</taxon>
        <taxon>Bacillota</taxon>
        <taxon>Bacilli</taxon>
        <taxon>Bacillales</taxon>
        <taxon>Paenibacillaceae</taxon>
        <taxon>Paenibacillus</taxon>
    </lineage>
</organism>
<dbReference type="InterPro" id="IPR015943">
    <property type="entry name" value="WD40/YVTN_repeat-like_dom_sf"/>
</dbReference>
<dbReference type="SUPFAM" id="SSF82171">
    <property type="entry name" value="DPP6 N-terminal domain-like"/>
    <property type="match status" value="1"/>
</dbReference>
<dbReference type="EC" id="4.2.2.6" evidence="2"/>
<gene>
    <name evidence="2" type="primary">ogl_3</name>
    <name evidence="2" type="ORF">SK3146_06962</name>
</gene>
<dbReference type="Pfam" id="PF14583">
    <property type="entry name" value="Pectate_lyase22"/>
    <property type="match status" value="1"/>
</dbReference>
<dbReference type="EMBL" id="CP027059">
    <property type="protein sequence ID" value="UQZ87660.1"/>
    <property type="molecule type" value="Genomic_DNA"/>
</dbReference>
<evidence type="ECO:0000313" key="2">
    <source>
        <dbReference type="EMBL" id="UQZ87660.1"/>
    </source>
</evidence>
<protein>
    <submittedName>
        <fullName evidence="2">Oligogalacturonate lyase</fullName>
        <ecNumber evidence="2">4.2.2.6</ecNumber>
    </submittedName>
</protein>
<evidence type="ECO:0000313" key="3">
    <source>
        <dbReference type="Proteomes" id="UP001057134"/>
    </source>
</evidence>
<proteinExistence type="predicted"/>
<evidence type="ECO:0000259" key="1">
    <source>
        <dbReference type="Pfam" id="PF14583"/>
    </source>
</evidence>
<dbReference type="Proteomes" id="UP001057134">
    <property type="component" value="Chromosome"/>
</dbReference>
<name>A0ABY4RZ17_9BACL</name>
<dbReference type="Gene3D" id="2.130.10.10">
    <property type="entry name" value="YVTN repeat-like/Quinoprotein amine dehydrogenase"/>
    <property type="match status" value="1"/>
</dbReference>
<feature type="domain" description="Oligogalacturonate lyase" evidence="1">
    <location>
        <begin position="6"/>
        <end position="386"/>
    </location>
</feature>
<reference evidence="2" key="1">
    <citation type="submission" date="2018-02" db="EMBL/GenBank/DDBJ databases">
        <authorList>
            <person name="Kim S.-K."/>
            <person name="Jung H.-I."/>
            <person name="Lee S.-W."/>
        </authorList>
    </citation>
    <scope>NUCLEOTIDE SEQUENCE</scope>
    <source>
        <strain evidence="2">SK3146</strain>
    </source>
</reference>
<keyword evidence="3" id="KW-1185">Reference proteome</keyword>
<reference evidence="2" key="2">
    <citation type="journal article" date="2021" name="J Anim Sci Technol">
        <title>Complete genome sequence of Paenibacillus konkukensis sp. nov. SK3146 as a potential probiotic strain.</title>
        <authorList>
            <person name="Jung H.I."/>
            <person name="Park S."/>
            <person name="Niu K.M."/>
            <person name="Lee S.W."/>
            <person name="Kothari D."/>
            <person name="Yi K.J."/>
            <person name="Kim S.K."/>
        </authorList>
    </citation>
    <scope>NUCLEOTIDE SEQUENCE</scope>
    <source>
        <strain evidence="2">SK3146</strain>
    </source>
</reference>
<dbReference type="RefSeq" id="WP_249863100.1">
    <property type="nucleotide sequence ID" value="NZ_CP027059.1"/>
</dbReference>
<accession>A0ABY4RZ17</accession>
<dbReference type="InterPro" id="IPR027946">
    <property type="entry name" value="Ogl_dom"/>
</dbReference>
<keyword evidence="2" id="KW-0456">Lyase</keyword>
<sequence length="400" mass="44716">MSSNGKGKTWPAEWRETKDLITGLPMKQLTNYMAHSFHLYFTNDGWYDNGTKLLFGSDRLNATNLYSLDLTNGEITQLTDFPAGTAVGLQNAFINPNGTEAYFTKDKQLLSIHLTTLEEKVLYTAPDGFNLGNLSCTADGAWVCTCIKEDLSDRIPTSLGAGYIGFEETARAKPHCKIVKIPAAGGESQIIHEDKVWIGHVNTSPTQPHLLSFCHEGPWDLVDHRIWCLNIETGEYWKIRPSEDNVFVGHEYWHADGVTIGYHGYTESLSNKDGKFIGSTKYDNTDKVESAFPFQNMHVHSNDASLIVGDGQQTSAYHGDQFQDTICLWKNNQGVLEGPRILCRHRGSFQAQKLHVHPRFSPDGKQVLFTSDMTGYGNLYLIDVPDFDSLPKQPLLPGSH</sequence>